<dbReference type="EMBL" id="PVQB02000235">
    <property type="protein sequence ID" value="KAF4340504.1"/>
    <property type="molecule type" value="Genomic_DNA"/>
</dbReference>
<gene>
    <name evidence="2" type="ORF">FBEOM_5542</name>
</gene>
<reference evidence="2" key="2">
    <citation type="submission" date="2020-02" db="EMBL/GenBank/DDBJ databases">
        <title>Identification and distribution of gene clusters putatively required for synthesis of sphingolipid metabolism inhibitors in phylogenetically diverse species of the filamentous fungus Fusarium.</title>
        <authorList>
            <person name="Kim H.-S."/>
            <person name="Busman M."/>
            <person name="Brown D.W."/>
            <person name="Divon H."/>
            <person name="Uhlig S."/>
            <person name="Proctor R.H."/>
        </authorList>
    </citation>
    <scope>NUCLEOTIDE SEQUENCE</scope>
    <source>
        <strain evidence="2">NRRL 25174</strain>
    </source>
</reference>
<sequence length="71" mass="7764">MSIRSGVKPFGPTLFLSKDGPSRESGRAGYELNPAEVPGRENLVEALDDFEVEDDRCSDHLGDNIQTTTKP</sequence>
<evidence type="ECO:0000313" key="2">
    <source>
        <dbReference type="EMBL" id="KAF4340504.1"/>
    </source>
</evidence>
<evidence type="ECO:0000313" key="3">
    <source>
        <dbReference type="Proteomes" id="UP000730481"/>
    </source>
</evidence>
<keyword evidence="3" id="KW-1185">Reference proteome</keyword>
<accession>A0A9P5AL48</accession>
<protein>
    <submittedName>
        <fullName evidence="2">Uncharacterized protein</fullName>
    </submittedName>
</protein>
<feature type="region of interest" description="Disordered" evidence="1">
    <location>
        <begin position="1"/>
        <end position="34"/>
    </location>
</feature>
<name>A0A9P5AL48_9HYPO</name>
<reference evidence="2" key="1">
    <citation type="journal article" date="2017" name="Mycologia">
        <title>Fusarium algeriense, sp. nov., a novel toxigenic crown rot pathogen of durum wheat from Algeria is nested in the Fusarium burgessii species complex.</title>
        <authorList>
            <person name="Laraba I."/>
            <person name="Keddad A."/>
            <person name="Boureghda H."/>
            <person name="Abdallah N."/>
            <person name="Vaughan M.M."/>
            <person name="Proctor R.H."/>
            <person name="Busman M."/>
            <person name="O'Donnell K."/>
        </authorList>
    </citation>
    <scope>NUCLEOTIDE SEQUENCE</scope>
    <source>
        <strain evidence="2">NRRL 25174</strain>
    </source>
</reference>
<evidence type="ECO:0000256" key="1">
    <source>
        <dbReference type="SAM" id="MobiDB-lite"/>
    </source>
</evidence>
<dbReference type="Proteomes" id="UP000730481">
    <property type="component" value="Unassembled WGS sequence"/>
</dbReference>
<proteinExistence type="predicted"/>
<dbReference type="AlphaFoldDB" id="A0A9P5AL48"/>
<comment type="caution">
    <text evidence="2">The sequence shown here is derived from an EMBL/GenBank/DDBJ whole genome shotgun (WGS) entry which is preliminary data.</text>
</comment>
<organism evidence="2 3">
    <name type="scientific">Fusarium beomiforme</name>
    <dbReference type="NCBI Taxonomy" id="44412"/>
    <lineage>
        <taxon>Eukaryota</taxon>
        <taxon>Fungi</taxon>
        <taxon>Dikarya</taxon>
        <taxon>Ascomycota</taxon>
        <taxon>Pezizomycotina</taxon>
        <taxon>Sordariomycetes</taxon>
        <taxon>Hypocreomycetidae</taxon>
        <taxon>Hypocreales</taxon>
        <taxon>Nectriaceae</taxon>
        <taxon>Fusarium</taxon>
        <taxon>Fusarium burgessii species complex</taxon>
    </lineage>
</organism>